<dbReference type="Gene3D" id="2.40.110.10">
    <property type="entry name" value="Butyryl-CoA Dehydrogenase, subunit A, domain 2"/>
    <property type="match status" value="1"/>
</dbReference>
<dbReference type="GO" id="GO:0050660">
    <property type="term" value="F:flavin adenine dinucleotide binding"/>
    <property type="evidence" value="ECO:0007669"/>
    <property type="project" value="InterPro"/>
</dbReference>
<evidence type="ECO:0000256" key="1">
    <source>
        <dbReference type="ARBA" id="ARBA00023002"/>
    </source>
</evidence>
<dbReference type="InterPro" id="IPR036250">
    <property type="entry name" value="AcylCo_DH-like_C"/>
</dbReference>
<dbReference type="Pfam" id="PF08028">
    <property type="entry name" value="Acyl-CoA_dh_2"/>
    <property type="match status" value="1"/>
</dbReference>
<dbReference type="EC" id="1.14.14.12" evidence="3"/>
<dbReference type="InterPro" id="IPR037069">
    <property type="entry name" value="AcylCoA_DH/ox_N_sf"/>
</dbReference>
<keyword evidence="3" id="KW-0503">Monooxygenase</keyword>
<dbReference type="Proteomes" id="UP000242367">
    <property type="component" value="Unassembled WGS sequence"/>
</dbReference>
<name>A0A2P4UCR0_9ACTN</name>
<dbReference type="InterPro" id="IPR013107">
    <property type="entry name" value="Acyl-CoA_DH_C"/>
</dbReference>
<comment type="caution">
    <text evidence="3">The sequence shown here is derived from an EMBL/GenBank/DDBJ whole genome shotgun (WGS) entry which is preliminary data.</text>
</comment>
<dbReference type="RefSeq" id="WP_103565516.1">
    <property type="nucleotide sequence ID" value="NZ_MTBP01000004.1"/>
</dbReference>
<dbReference type="InterPro" id="IPR050741">
    <property type="entry name" value="Acyl-CoA_dehydrogenase"/>
</dbReference>
<dbReference type="GO" id="GO:0036383">
    <property type="term" value="F:3-hydroxy-9,10-secoandrosta-1,3,5(10)-triene-9,17-dione monooxygenase activity"/>
    <property type="evidence" value="ECO:0007669"/>
    <property type="project" value="UniProtKB-EC"/>
</dbReference>
<dbReference type="PANTHER" id="PTHR48083">
    <property type="entry name" value="MEDIUM-CHAIN SPECIFIC ACYL-COA DEHYDROGENASE, MITOCHONDRIAL-RELATED"/>
    <property type="match status" value="1"/>
</dbReference>
<dbReference type="PIRSF" id="PIRSF016578">
    <property type="entry name" value="HsaA"/>
    <property type="match status" value="1"/>
</dbReference>
<dbReference type="EMBL" id="MTBP01000004">
    <property type="protein sequence ID" value="POM22835.1"/>
    <property type="molecule type" value="Genomic_DNA"/>
</dbReference>
<reference evidence="3 4" key="1">
    <citation type="journal article" date="2017" name="Chemistry">
        <title>Isolation, Biosynthesis and Chemical Modifications of Rubterolones A-F: Rare Tropolone Alkaloids from Actinomadura sp. 5-2.</title>
        <authorList>
            <person name="Guo H."/>
            <person name="Benndorf R."/>
            <person name="Leichnitz D."/>
            <person name="Klassen J.L."/>
            <person name="Vollmers J."/>
            <person name="Gorls H."/>
            <person name="Steinacker M."/>
            <person name="Weigel C."/>
            <person name="Dahse H.M."/>
            <person name="Kaster A.K."/>
            <person name="de Beer Z.W."/>
            <person name="Poulsen M."/>
            <person name="Beemelmanns C."/>
        </authorList>
    </citation>
    <scope>NUCLEOTIDE SEQUENCE [LARGE SCALE GENOMIC DNA]</scope>
    <source>
        <strain evidence="3 4">5-2</strain>
    </source>
</reference>
<dbReference type="InterPro" id="IPR046373">
    <property type="entry name" value="Acyl-CoA_Oxase/DH_mid-dom_sf"/>
</dbReference>
<feature type="domain" description="Acyl-CoA dehydrogenase C-terminal" evidence="2">
    <location>
        <begin position="220"/>
        <end position="337"/>
    </location>
</feature>
<proteinExistence type="predicted"/>
<dbReference type="InterPro" id="IPR009100">
    <property type="entry name" value="AcylCoA_DH/oxidase_NM_dom_sf"/>
</dbReference>
<organism evidence="3 4">
    <name type="scientific">Actinomadura rubteroloni</name>
    <dbReference type="NCBI Taxonomy" id="1926885"/>
    <lineage>
        <taxon>Bacteria</taxon>
        <taxon>Bacillati</taxon>
        <taxon>Actinomycetota</taxon>
        <taxon>Actinomycetes</taxon>
        <taxon>Streptosporangiales</taxon>
        <taxon>Thermomonosporaceae</taxon>
        <taxon>Actinomadura</taxon>
    </lineage>
</organism>
<dbReference type="SUPFAM" id="SSF56645">
    <property type="entry name" value="Acyl-CoA dehydrogenase NM domain-like"/>
    <property type="match status" value="1"/>
</dbReference>
<dbReference type="GO" id="GO:0005737">
    <property type="term" value="C:cytoplasm"/>
    <property type="evidence" value="ECO:0007669"/>
    <property type="project" value="TreeGrafter"/>
</dbReference>
<evidence type="ECO:0000313" key="4">
    <source>
        <dbReference type="Proteomes" id="UP000242367"/>
    </source>
</evidence>
<gene>
    <name evidence="3" type="primary">hsaA_2</name>
    <name evidence="3" type="ORF">BTM25_50400</name>
</gene>
<dbReference type="SUPFAM" id="SSF47203">
    <property type="entry name" value="Acyl-CoA dehydrogenase C-terminal domain-like"/>
    <property type="match status" value="1"/>
</dbReference>
<keyword evidence="1 3" id="KW-0560">Oxidoreductase</keyword>
<protein>
    <submittedName>
        <fullName evidence="3">Flavin-dependent monooxygenase, oxygenase subunit HsaA</fullName>
        <ecNumber evidence="3">1.14.14.12</ecNumber>
    </submittedName>
</protein>
<evidence type="ECO:0000259" key="2">
    <source>
        <dbReference type="Pfam" id="PF08028"/>
    </source>
</evidence>
<dbReference type="Gene3D" id="1.10.540.10">
    <property type="entry name" value="Acyl-CoA dehydrogenase/oxidase, N-terminal domain"/>
    <property type="match status" value="1"/>
</dbReference>
<evidence type="ECO:0000313" key="3">
    <source>
        <dbReference type="EMBL" id="POM22835.1"/>
    </source>
</evidence>
<dbReference type="Gene3D" id="1.20.140.10">
    <property type="entry name" value="Butyryl-CoA Dehydrogenase, subunit A, domain 3"/>
    <property type="match status" value="1"/>
</dbReference>
<keyword evidence="4" id="KW-1185">Reference proteome</keyword>
<dbReference type="GO" id="GO:0003995">
    <property type="term" value="F:acyl-CoA dehydrogenase activity"/>
    <property type="evidence" value="ECO:0007669"/>
    <property type="project" value="TreeGrafter"/>
</dbReference>
<sequence>MSTRTRIPRTLAATAAEFAVSADVERELVPEVAAGLIDAGFARWFTPAVTGSFAELADGLREVAVNCPAAAWCGLVWATSGRMAAFLPERGQRDVWEDGPDVPIAASLMPAGAAERVPGGWRLTGEWHYLSGIDHARWALLCATAGGEPRYFAVPAADYVVKDTWFTLGMRGTGSRSAVLEGVTVPEHRTVPQARVWNGVPGDPRHLCYRVPLTGAHPTMFACPALGAGDAALALWCESVAHPGAGGGHDEIFARSAGELDAARLLIARTTRALDAGETTAVDAARNARDASFAADLVLTAVDRLFRSRGAAVHTEGDPLQRLWRDVRTATSHAALHPARNYALYAHAVRQRATTTETENR</sequence>
<accession>A0A2P4UCR0</accession>
<dbReference type="GO" id="GO:0033539">
    <property type="term" value="P:fatty acid beta-oxidation using acyl-CoA dehydrogenase"/>
    <property type="evidence" value="ECO:0007669"/>
    <property type="project" value="TreeGrafter"/>
</dbReference>
<dbReference type="PANTHER" id="PTHR48083:SF19">
    <property type="entry name" value="FLAVIN-DEPENDENT MONOOXYGENASE, OXYGENASE SUBUNIT HSAA"/>
    <property type="match status" value="1"/>
</dbReference>
<dbReference type="AlphaFoldDB" id="A0A2P4UCR0"/>